<keyword evidence="3" id="KW-1185">Reference proteome</keyword>
<reference evidence="3" key="1">
    <citation type="submission" date="2017-05" db="EMBL/GenBank/DDBJ databases">
        <title>Physiological properties and genetic analysis related to exopolysaccharide production of fresh-water unicellular cyanobacterium Aphanothece sacrum, Suizenji Nori, that has been cultured as a food source in Japan.</title>
        <authorList>
            <person name="Kanesaki Y."/>
            <person name="Yoshikawa S."/>
            <person name="Ohki K."/>
        </authorList>
    </citation>
    <scope>NUCLEOTIDE SEQUENCE [LARGE SCALE GENOMIC DNA]</scope>
    <source>
        <strain evidence="3">FPU1</strain>
    </source>
</reference>
<comment type="caution">
    <text evidence="2">The sequence shown here is derived from an EMBL/GenBank/DDBJ whole genome shotgun (WGS) entry which is preliminary data.</text>
</comment>
<dbReference type="Gene3D" id="3.40.50.300">
    <property type="entry name" value="P-loop containing nucleotide triphosphate hydrolases"/>
    <property type="match status" value="1"/>
</dbReference>
<organism evidence="2 3">
    <name type="scientific">Aphanothece sacrum FPU1</name>
    <dbReference type="NCBI Taxonomy" id="1920663"/>
    <lineage>
        <taxon>Bacteria</taxon>
        <taxon>Bacillati</taxon>
        <taxon>Cyanobacteriota</taxon>
        <taxon>Cyanophyceae</taxon>
        <taxon>Oscillatoriophycideae</taxon>
        <taxon>Chroococcales</taxon>
        <taxon>Aphanothecaceae</taxon>
        <taxon>Aphanothece</taxon>
    </lineage>
</organism>
<dbReference type="Proteomes" id="UP000287247">
    <property type="component" value="Unassembled WGS sequence"/>
</dbReference>
<evidence type="ECO:0000313" key="3">
    <source>
        <dbReference type="Proteomes" id="UP000287247"/>
    </source>
</evidence>
<dbReference type="InterPro" id="IPR011528">
    <property type="entry name" value="NERD"/>
</dbReference>
<dbReference type="Pfam" id="PF08378">
    <property type="entry name" value="NERD"/>
    <property type="match status" value="1"/>
</dbReference>
<feature type="domain" description="NERD" evidence="1">
    <location>
        <begin position="19"/>
        <end position="121"/>
    </location>
</feature>
<protein>
    <submittedName>
        <fullName evidence="2">NERD domain protein</fullName>
    </submittedName>
</protein>
<proteinExistence type="predicted"/>
<evidence type="ECO:0000259" key="1">
    <source>
        <dbReference type="Pfam" id="PF08378"/>
    </source>
</evidence>
<dbReference type="InterPro" id="IPR027417">
    <property type="entry name" value="P-loop_NTPase"/>
</dbReference>
<accession>A0A401IBX7</accession>
<dbReference type="RefSeq" id="WP_172957388.1">
    <property type="nucleotide sequence ID" value="NZ_BDQK01000001.1"/>
</dbReference>
<evidence type="ECO:0000313" key="2">
    <source>
        <dbReference type="EMBL" id="GBF78742.1"/>
    </source>
</evidence>
<dbReference type="EMBL" id="BDQK01000001">
    <property type="protein sequence ID" value="GBF78742.1"/>
    <property type="molecule type" value="Genomic_DNA"/>
</dbReference>
<gene>
    <name evidence="2" type="ORF">AsFPU1_0131</name>
</gene>
<name>A0A401IBX7_APHSA</name>
<sequence length="402" mass="47082">MSKTLSNLFHDSDITDKAQNRLYSLFKKQLPDDFTIFSSVKWTVNHSNSGQQKTDADLVIISPQFNTVVLKIREGDISYDQGNWYNNNNLIPDPFQQAIETKYSLLQYLQEHDFWSDKPIVISEAVAFPDVSINNAFGLDIPQTLILDQPQLFNLRNWLKSVMSYSENQQQIEFALSQENKKQNINYDQQQSFPISVVSQISMTQNSKSLMELSPEQLELLEFLKYHNRVAINSCSDSEKTLLIIEQVNRLHQKKLSILVISYKRSSTKYIRHQLGEREDLQINDFYELSKSIIKKAINHDINLKKYPNKKLLFDEILPTLLLKSIAKIDLSFDAIIVTQGHKINKLWWLALKELLKDPEQGYFYLFYNTSQKTVQKHWYPPLEEAPYCLLNHWDNYQINCL</sequence>
<dbReference type="AlphaFoldDB" id="A0A401IBX7"/>